<reference evidence="1 2" key="1">
    <citation type="submission" date="2017-04" db="EMBL/GenBank/DDBJ databases">
        <title>Presence of VIM-2 positive Pseudomonas species in chickens and their surrounding environment.</title>
        <authorList>
            <person name="Zhang R."/>
        </authorList>
    </citation>
    <scope>NUCLEOTIDE SEQUENCE [LARGE SCALE GENOMIC DNA]</scope>
    <source>
        <strain evidence="1 2">DZ-C18</strain>
    </source>
</reference>
<accession>A0A1X0ZYP6</accession>
<proteinExistence type="predicted"/>
<sequence length="192" mass="22318">MRKYLYLTKVEWTSAWVDGGSIPLSLASKYKRMEREGVFTPDENLIHESPIDLRTLSPFISFGDTPNIKGFTFTGNTCNGMPLPEVRNANFYTEDGLIQSFCNVFDIEIAKRLGKEACVRVKDINKLRKYLDKRLGRRSQYGDCMYTHDHQRGHFLKSKDDAWQKEYRFFWPMRQECSVLLPAGVAEIVWTA</sequence>
<dbReference type="OrthoDB" id="9204684at2"/>
<evidence type="ECO:0000313" key="2">
    <source>
        <dbReference type="Proteomes" id="UP000193675"/>
    </source>
</evidence>
<protein>
    <submittedName>
        <fullName evidence="1">Uncharacterized protein</fullName>
    </submittedName>
</protein>
<dbReference type="AlphaFoldDB" id="A0A1X0ZYP6"/>
<dbReference type="Proteomes" id="UP000193675">
    <property type="component" value="Unassembled WGS sequence"/>
</dbReference>
<dbReference type="EMBL" id="NBWC01000012">
    <property type="protein sequence ID" value="ORL65009.1"/>
    <property type="molecule type" value="Genomic_DNA"/>
</dbReference>
<dbReference type="RefSeq" id="WP_084855667.1">
    <property type="nucleotide sequence ID" value="NZ_NBWC01000012.1"/>
</dbReference>
<comment type="caution">
    <text evidence="1">The sequence shown here is derived from an EMBL/GenBank/DDBJ whole genome shotgun (WGS) entry which is preliminary data.</text>
</comment>
<gene>
    <name evidence="1" type="ORF">B7H17_09790</name>
</gene>
<evidence type="ECO:0000313" key="1">
    <source>
        <dbReference type="EMBL" id="ORL65009.1"/>
    </source>
</evidence>
<organism evidence="1 2">
    <name type="scientific">Pseudomonas putida</name>
    <name type="common">Arthrobacter siderocapsulatus</name>
    <dbReference type="NCBI Taxonomy" id="303"/>
    <lineage>
        <taxon>Bacteria</taxon>
        <taxon>Pseudomonadati</taxon>
        <taxon>Pseudomonadota</taxon>
        <taxon>Gammaproteobacteria</taxon>
        <taxon>Pseudomonadales</taxon>
        <taxon>Pseudomonadaceae</taxon>
        <taxon>Pseudomonas</taxon>
    </lineage>
</organism>
<name>A0A1X0ZYP6_PSEPU</name>